<dbReference type="Gene3D" id="3.40.190.10">
    <property type="entry name" value="Periplasmic binding protein-like II"/>
    <property type="match status" value="1"/>
</dbReference>
<dbReference type="SUPFAM" id="SSF53850">
    <property type="entry name" value="Periplasmic binding protein-like II"/>
    <property type="match status" value="1"/>
</dbReference>
<evidence type="ECO:0000256" key="5">
    <source>
        <dbReference type="SAM" id="SignalP"/>
    </source>
</evidence>
<comment type="caution">
    <text evidence="7">The sequence shown here is derived from an EMBL/GenBank/DDBJ whole genome shotgun (WGS) entry which is preliminary data.</text>
</comment>
<dbReference type="Proteomes" id="UP000319828">
    <property type="component" value="Unassembled WGS sequence"/>
</dbReference>
<dbReference type="InterPro" id="IPR030678">
    <property type="entry name" value="Peptide/Ni-bd"/>
</dbReference>
<sequence>MLSFKPSVLALTLSTVLLPTYSLAAQVPDDVTLAKKQELVRGNDAEAATLNPLKAEGIPEMHILRDLFEGLVIQNQDGSVVPGVAESWETKDNQTYTFHLRQDAKWSNGEPVTAQDFVYSLHTAVDPKFASPNAWYLKLTGINNAEAIIDGKQPVEKLGVKALDEHTLQFQLDKPVPYFVAMTAHTVMMPINQKAVEKYGENWTKPENMVSNGAYQLTNWVINERLEMDRNPNYWDNKDTVINKVTYIPFESQTAAMNRYMTGEVDITSDVPVAMVDKLKQEHPDAYKITPLLCTYYYALNTKRKPFDDPRVRKAISYTIMRDVIANGVTKGNVPAYTFAHQDVANFKATQPEYSQWTQQQRDQEAAKLLKEAGYDHNNPLKADLLYNTSENHKAIAVAIASMLKKNLGMEVTLDNQEWKSYLAARQERNFDIMRASWCGDYNEASTFLTLLGSDNDKNFPSYVNPKYDEALAKAQSAVDLKERNQYYDQAEQMLAQDMPIAPIYYFMQSRLVDPKLGGYPMHNAEGRIYSKDLYFIDK</sequence>
<dbReference type="InterPro" id="IPR000914">
    <property type="entry name" value="SBP_5_dom"/>
</dbReference>
<protein>
    <submittedName>
        <fullName evidence="7">Peptide ABC transporter substrate-binding protein</fullName>
    </submittedName>
</protein>
<dbReference type="Pfam" id="PF00496">
    <property type="entry name" value="SBP_bac_5"/>
    <property type="match status" value="1"/>
</dbReference>
<dbReference type="PANTHER" id="PTHR30290">
    <property type="entry name" value="PERIPLASMIC BINDING COMPONENT OF ABC TRANSPORTER"/>
    <property type="match status" value="1"/>
</dbReference>
<evidence type="ECO:0000256" key="2">
    <source>
        <dbReference type="ARBA" id="ARBA00005695"/>
    </source>
</evidence>
<dbReference type="GO" id="GO:0015833">
    <property type="term" value="P:peptide transport"/>
    <property type="evidence" value="ECO:0007669"/>
    <property type="project" value="TreeGrafter"/>
</dbReference>
<comment type="similarity">
    <text evidence="2">Belongs to the bacterial solute-binding protein 5 family.</text>
</comment>
<feature type="chain" id="PRO_5021709117" evidence="5">
    <location>
        <begin position="25"/>
        <end position="539"/>
    </location>
</feature>
<dbReference type="GO" id="GO:0030288">
    <property type="term" value="C:outer membrane-bounded periplasmic space"/>
    <property type="evidence" value="ECO:0007669"/>
    <property type="project" value="TreeGrafter"/>
</dbReference>
<name>A0A557P4V6_9VIBR</name>
<dbReference type="PANTHER" id="PTHR30290:SF10">
    <property type="entry name" value="PERIPLASMIC OLIGOPEPTIDE-BINDING PROTEIN-RELATED"/>
    <property type="match status" value="1"/>
</dbReference>
<dbReference type="AlphaFoldDB" id="A0A557P4V6"/>
<dbReference type="RefSeq" id="WP_144388434.1">
    <property type="nucleotide sequence ID" value="NZ_CANNCB010000011.1"/>
</dbReference>
<proteinExistence type="inferred from homology"/>
<reference evidence="7 8" key="1">
    <citation type="submission" date="2019-07" db="EMBL/GenBank/DDBJ databases">
        <title>The draft genome sequence of Vibrio algivorus M1486.</title>
        <authorList>
            <person name="Meng X."/>
        </authorList>
    </citation>
    <scope>NUCLEOTIDE SEQUENCE [LARGE SCALE GENOMIC DNA]</scope>
    <source>
        <strain evidence="7 8">M1486</strain>
    </source>
</reference>
<evidence type="ECO:0000256" key="3">
    <source>
        <dbReference type="ARBA" id="ARBA00022448"/>
    </source>
</evidence>
<dbReference type="OrthoDB" id="9801912at2"/>
<feature type="domain" description="Solute-binding protein family 5" evidence="6">
    <location>
        <begin position="80"/>
        <end position="459"/>
    </location>
</feature>
<dbReference type="EMBL" id="VMKJ01000023">
    <property type="protein sequence ID" value="TVO35657.1"/>
    <property type="molecule type" value="Genomic_DNA"/>
</dbReference>
<comment type="subcellular location">
    <subcellularLocation>
        <location evidence="1">Cell envelope</location>
    </subcellularLocation>
</comment>
<dbReference type="PIRSF" id="PIRSF002741">
    <property type="entry name" value="MppA"/>
    <property type="match status" value="1"/>
</dbReference>
<evidence type="ECO:0000313" key="8">
    <source>
        <dbReference type="Proteomes" id="UP000319828"/>
    </source>
</evidence>
<evidence type="ECO:0000259" key="6">
    <source>
        <dbReference type="Pfam" id="PF00496"/>
    </source>
</evidence>
<gene>
    <name evidence="7" type="ORF">FOF44_11240</name>
</gene>
<accession>A0A557P4V6</accession>
<evidence type="ECO:0000313" key="7">
    <source>
        <dbReference type="EMBL" id="TVO35657.1"/>
    </source>
</evidence>
<dbReference type="InterPro" id="IPR039424">
    <property type="entry name" value="SBP_5"/>
</dbReference>
<dbReference type="Gene3D" id="3.90.76.10">
    <property type="entry name" value="Dipeptide-binding Protein, Domain 1"/>
    <property type="match status" value="1"/>
</dbReference>
<evidence type="ECO:0000256" key="4">
    <source>
        <dbReference type="ARBA" id="ARBA00022729"/>
    </source>
</evidence>
<keyword evidence="4 5" id="KW-0732">Signal</keyword>
<keyword evidence="3" id="KW-0813">Transport</keyword>
<dbReference type="FunFam" id="3.90.76.10:FF:000001">
    <property type="entry name" value="Oligopeptide ABC transporter substrate-binding protein"/>
    <property type="match status" value="1"/>
</dbReference>
<dbReference type="GO" id="GO:0043190">
    <property type="term" value="C:ATP-binding cassette (ABC) transporter complex"/>
    <property type="evidence" value="ECO:0007669"/>
    <property type="project" value="InterPro"/>
</dbReference>
<dbReference type="GO" id="GO:1904680">
    <property type="term" value="F:peptide transmembrane transporter activity"/>
    <property type="evidence" value="ECO:0007669"/>
    <property type="project" value="TreeGrafter"/>
</dbReference>
<dbReference type="Gene3D" id="3.10.105.10">
    <property type="entry name" value="Dipeptide-binding Protein, Domain 3"/>
    <property type="match status" value="1"/>
</dbReference>
<organism evidence="7 8">
    <name type="scientific">Vibrio algivorus</name>
    <dbReference type="NCBI Taxonomy" id="1667024"/>
    <lineage>
        <taxon>Bacteria</taxon>
        <taxon>Pseudomonadati</taxon>
        <taxon>Pseudomonadota</taxon>
        <taxon>Gammaproteobacteria</taxon>
        <taxon>Vibrionales</taxon>
        <taxon>Vibrionaceae</taxon>
        <taxon>Vibrio</taxon>
    </lineage>
</organism>
<feature type="signal peptide" evidence="5">
    <location>
        <begin position="1"/>
        <end position="24"/>
    </location>
</feature>
<evidence type="ECO:0000256" key="1">
    <source>
        <dbReference type="ARBA" id="ARBA00004196"/>
    </source>
</evidence>
<dbReference type="CDD" id="cd08504">
    <property type="entry name" value="PBP2_OppA"/>
    <property type="match status" value="1"/>
</dbReference>
<dbReference type="FunFam" id="3.10.105.10:FF:000001">
    <property type="entry name" value="Oligopeptide ABC transporter, oligopeptide-binding protein"/>
    <property type="match status" value="1"/>
</dbReference>